<dbReference type="InterPro" id="IPR041468">
    <property type="entry name" value="HTH_ParB/Spo0J"/>
</dbReference>
<evidence type="ECO:0000313" key="3">
    <source>
        <dbReference type="EMBL" id="MCC5603779.1"/>
    </source>
</evidence>
<dbReference type="SMART" id="SM00470">
    <property type="entry name" value="ParB"/>
    <property type="match status" value="1"/>
</dbReference>
<protein>
    <submittedName>
        <fullName evidence="3">ParB/RepB/Spo0J family partition protein</fullName>
    </submittedName>
</protein>
<organism evidence="3 4">
    <name type="scientific">Nostoc favosum CHAB5714</name>
    <dbReference type="NCBI Taxonomy" id="2780399"/>
    <lineage>
        <taxon>Bacteria</taxon>
        <taxon>Bacillati</taxon>
        <taxon>Cyanobacteriota</taxon>
        <taxon>Cyanophyceae</taxon>
        <taxon>Nostocales</taxon>
        <taxon>Nostocaceae</taxon>
        <taxon>Nostoc</taxon>
        <taxon>Nostoc favosum</taxon>
    </lineage>
</organism>
<dbReference type="SUPFAM" id="SSF110849">
    <property type="entry name" value="ParB/Sulfiredoxin"/>
    <property type="match status" value="1"/>
</dbReference>
<dbReference type="Pfam" id="PF02195">
    <property type="entry name" value="ParB_N"/>
    <property type="match status" value="1"/>
</dbReference>
<dbReference type="SUPFAM" id="SSF109709">
    <property type="entry name" value="KorB DNA-binding domain-like"/>
    <property type="match status" value="1"/>
</dbReference>
<evidence type="ECO:0000313" key="4">
    <source>
        <dbReference type="Proteomes" id="UP001199525"/>
    </source>
</evidence>
<dbReference type="Proteomes" id="UP001199525">
    <property type="component" value="Unassembled WGS sequence"/>
</dbReference>
<dbReference type="PANTHER" id="PTHR33375">
    <property type="entry name" value="CHROMOSOME-PARTITIONING PROTEIN PARB-RELATED"/>
    <property type="match status" value="1"/>
</dbReference>
<dbReference type="InterPro" id="IPR004437">
    <property type="entry name" value="ParB/RepB/Spo0J"/>
</dbReference>
<feature type="domain" description="ParB-like N-terminal" evidence="2">
    <location>
        <begin position="38"/>
        <end position="128"/>
    </location>
</feature>
<gene>
    <name evidence="3" type="ORF">LC586_32565</name>
</gene>
<dbReference type="Gene3D" id="1.10.10.2830">
    <property type="match status" value="1"/>
</dbReference>
<name>A0ABS8IIY1_9NOSO</name>
<dbReference type="Pfam" id="PF17762">
    <property type="entry name" value="HTH_ParB"/>
    <property type="match status" value="1"/>
</dbReference>
<dbReference type="InterPro" id="IPR050336">
    <property type="entry name" value="Chromosome_partition/occlusion"/>
</dbReference>
<proteinExistence type="inferred from homology"/>
<evidence type="ECO:0000259" key="2">
    <source>
        <dbReference type="SMART" id="SM00470"/>
    </source>
</evidence>
<dbReference type="InterPro" id="IPR036086">
    <property type="entry name" value="ParB/Sulfiredoxin_sf"/>
</dbReference>
<dbReference type="CDD" id="cd16393">
    <property type="entry name" value="SPO0J_N"/>
    <property type="match status" value="1"/>
</dbReference>
<keyword evidence="4" id="KW-1185">Reference proteome</keyword>
<sequence>MSKKDAAYTAKLKHANPIDLMFGGSEDEPTTPSNKSTNTITIQEIKLPPTQPRRYFDPKKLEELSLSIKELGILEPLIVRSQPDGSYELIAGERRFKAAIMAGLEEVPVVIKEMDDDTVKQVQLIENLQREDLNAYEETIGILELLALRLNLTQDEVISLLNRMSKANRKQADNVIRQKEKKEIFTLDDVIHPSDDKKADNVIRHEENVVVEGIFASLGRLSAESFRTNRLPLLNLPEDIKEALQKGSIEYTKARAIAKVKEDVKRAPLLQAAIKENLSLTEIQLLIRDIFAQEKADTTPSLKTQYKELSKQLGSSKVWDNPKKKKALEKLLNQIKVLLDEEQAITKT</sequence>
<dbReference type="RefSeq" id="WP_229489559.1">
    <property type="nucleotide sequence ID" value="NZ_JAIVFQ010000092.1"/>
</dbReference>
<dbReference type="PANTHER" id="PTHR33375:SF7">
    <property type="entry name" value="CHROMOSOME 2-PARTITIONING PROTEIN PARB-RELATED"/>
    <property type="match status" value="1"/>
</dbReference>
<dbReference type="Gene3D" id="3.90.1530.30">
    <property type="match status" value="1"/>
</dbReference>
<reference evidence="3 4" key="1">
    <citation type="journal article" date="2021" name="Microorganisms">
        <title>Genome Evolution of Filamentous Cyanobacterium Nostoc Species: From Facultative Symbiosis to Free Living.</title>
        <authorList>
            <person name="Huo D."/>
            <person name="Li H."/>
            <person name="Cai F."/>
            <person name="Guo X."/>
            <person name="Qiao Z."/>
            <person name="Wang W."/>
            <person name="Yu G."/>
            <person name="Li R."/>
        </authorList>
    </citation>
    <scope>NUCLEOTIDE SEQUENCE [LARGE SCALE GENOMIC DNA]</scope>
    <source>
        <strain evidence="3 4">CHAB 5714</strain>
    </source>
</reference>
<dbReference type="InterPro" id="IPR003115">
    <property type="entry name" value="ParB_N"/>
</dbReference>
<accession>A0ABS8IIY1</accession>
<dbReference type="NCBIfam" id="TIGR00180">
    <property type="entry name" value="parB_part"/>
    <property type="match status" value="1"/>
</dbReference>
<dbReference type="EMBL" id="JAIVFQ010000092">
    <property type="protein sequence ID" value="MCC5603779.1"/>
    <property type="molecule type" value="Genomic_DNA"/>
</dbReference>
<comment type="caution">
    <text evidence="3">The sequence shown here is derived from an EMBL/GenBank/DDBJ whole genome shotgun (WGS) entry which is preliminary data.</text>
</comment>
<evidence type="ECO:0000256" key="1">
    <source>
        <dbReference type="ARBA" id="ARBA00006295"/>
    </source>
</evidence>
<comment type="similarity">
    <text evidence="1">Belongs to the ParB family.</text>
</comment>